<dbReference type="InterPro" id="IPR044492">
    <property type="entry name" value="P_typ_ATPase_HD_dom"/>
</dbReference>
<dbReference type="EC" id="3.6.3.4" evidence="14"/>
<sequence>MGNVVPADVKLLEGAYLQADQSALTGESMPVDKMPGDIAYANSIAKMGEMTAVVTATGLNTFFGNTVALVAQAEKQQRSHFQKAVVNIGNFLILISAVMVAMIILAGIVRGDSLMEILRFSLVLTVASIPVALPAVLSVTMAVGAVRLARHQAIVSRLVAIEELAGVDILCSDKTGTLTKNKMKLGDPTAYHGYTEQDVVFYASLASREENNDPLEIPIFESLKQSDGHGKADGYNQTEFVPFDPIRKRTEATIESNDGILMVSKGAPQAILTLCDDASVETRATEQVETLAKKGFRTLGVALKKPEDTTYQFVGLLPFFDPPRDDSAEMIAQAKQLGLDIKMVTGDNLAIARQIAEILGIEGEIREHSELKEDKPVELLLIADVVTESLYGRIKPEASADEARAVAEEVVEKLAEKLKQLRPHDGFVRRHESEIIRLIEETGGFAQVLPEDKYMIVDRLQKHDHIVAMTGDGVNDAPALKKADCGIAVSGATDAARAAADVVLLQPGLSVIINALEESRMIFGRMKSYAIFRIAETLRVIL</sequence>
<dbReference type="InterPro" id="IPR018303">
    <property type="entry name" value="ATPase_P-typ_P_site"/>
</dbReference>
<dbReference type="InterPro" id="IPR023298">
    <property type="entry name" value="ATPase_P-typ_TM_dom_sf"/>
</dbReference>
<dbReference type="SFLD" id="SFLDG00002">
    <property type="entry name" value="C1.7:_P-type_atpase_like"/>
    <property type="match status" value="1"/>
</dbReference>
<dbReference type="SUPFAM" id="SSF81653">
    <property type="entry name" value="Calcium ATPase, transduction domain A"/>
    <property type="match status" value="1"/>
</dbReference>
<evidence type="ECO:0000256" key="6">
    <source>
        <dbReference type="ARBA" id="ARBA00022741"/>
    </source>
</evidence>
<keyword evidence="6" id="KW-0547">Nucleotide-binding</keyword>
<dbReference type="Gene3D" id="1.20.1110.10">
    <property type="entry name" value="Calcium-transporting ATPase, transmembrane domain"/>
    <property type="match status" value="1"/>
</dbReference>
<dbReference type="InterPro" id="IPR008250">
    <property type="entry name" value="ATPase_P-typ_transduc_dom_A_sf"/>
</dbReference>
<dbReference type="FunFam" id="3.40.1110.10:FF:000005">
    <property type="entry name" value="Plasma membrane ATPase"/>
    <property type="match status" value="1"/>
</dbReference>
<evidence type="ECO:0000313" key="14">
    <source>
        <dbReference type="EMBL" id="VAW06594.1"/>
    </source>
</evidence>
<dbReference type="NCBIfam" id="TIGR01494">
    <property type="entry name" value="ATPase_P-type"/>
    <property type="match status" value="2"/>
</dbReference>
<feature type="non-terminal residue" evidence="14">
    <location>
        <position position="542"/>
    </location>
</feature>
<name>A0A3B0TCN4_9ZZZZ</name>
<evidence type="ECO:0000256" key="3">
    <source>
        <dbReference type="ARBA" id="ARBA00022553"/>
    </source>
</evidence>
<dbReference type="GO" id="GO:0015662">
    <property type="term" value="F:P-type ion transporter activity"/>
    <property type="evidence" value="ECO:0007669"/>
    <property type="project" value="UniProtKB-ARBA"/>
</dbReference>
<dbReference type="EMBL" id="UOEH01000530">
    <property type="protein sequence ID" value="VAW06594.1"/>
    <property type="molecule type" value="Genomic_DNA"/>
</dbReference>
<dbReference type="Pfam" id="PF00122">
    <property type="entry name" value="E1-E2_ATPase"/>
    <property type="match status" value="1"/>
</dbReference>
<dbReference type="InterPro" id="IPR023214">
    <property type="entry name" value="HAD_sf"/>
</dbReference>
<dbReference type="Pfam" id="PF00702">
    <property type="entry name" value="Hydrolase"/>
    <property type="match status" value="2"/>
</dbReference>
<keyword evidence="8" id="KW-0460">Magnesium</keyword>
<comment type="similarity">
    <text evidence="2">Belongs to the cation transport ATPase (P-type) (TC 3.A.3) family. Type IIIA subfamily.</text>
</comment>
<feature type="transmembrane region" description="Helical" evidence="12">
    <location>
        <begin position="120"/>
        <end position="148"/>
    </location>
</feature>
<evidence type="ECO:0000256" key="1">
    <source>
        <dbReference type="ARBA" id="ARBA00004141"/>
    </source>
</evidence>
<evidence type="ECO:0000256" key="11">
    <source>
        <dbReference type="ARBA" id="ARBA00023136"/>
    </source>
</evidence>
<feature type="domain" description="P-type ATPase A" evidence="13">
    <location>
        <begin position="2"/>
        <end position="70"/>
    </location>
</feature>
<dbReference type="GO" id="GO:0016020">
    <property type="term" value="C:membrane"/>
    <property type="evidence" value="ECO:0007669"/>
    <property type="project" value="UniProtKB-SubCell"/>
</dbReference>
<dbReference type="PROSITE" id="PS00154">
    <property type="entry name" value="ATPASE_E1_E2"/>
    <property type="match status" value="1"/>
</dbReference>
<dbReference type="PANTHER" id="PTHR42861">
    <property type="entry name" value="CALCIUM-TRANSPORTING ATPASE"/>
    <property type="match status" value="1"/>
</dbReference>
<dbReference type="FunFam" id="3.40.50.1000:FF:000211">
    <property type="entry name" value="Plasma membrane ATPase"/>
    <property type="match status" value="1"/>
</dbReference>
<reference evidence="14" key="1">
    <citation type="submission" date="2018-06" db="EMBL/GenBank/DDBJ databases">
        <authorList>
            <person name="Zhirakovskaya E."/>
        </authorList>
    </citation>
    <scope>NUCLEOTIDE SEQUENCE</scope>
</reference>
<evidence type="ECO:0000256" key="5">
    <source>
        <dbReference type="ARBA" id="ARBA00022723"/>
    </source>
</evidence>
<keyword evidence="11 12" id="KW-0472">Membrane</keyword>
<dbReference type="SFLD" id="SFLDF00027">
    <property type="entry name" value="p-type_atpase"/>
    <property type="match status" value="1"/>
</dbReference>
<dbReference type="GO" id="GO:0005524">
    <property type="term" value="F:ATP binding"/>
    <property type="evidence" value="ECO:0007669"/>
    <property type="project" value="UniProtKB-KW"/>
</dbReference>
<dbReference type="InterPro" id="IPR059000">
    <property type="entry name" value="ATPase_P-type_domA"/>
</dbReference>
<evidence type="ECO:0000256" key="12">
    <source>
        <dbReference type="SAM" id="Phobius"/>
    </source>
</evidence>
<dbReference type="InterPro" id="IPR023299">
    <property type="entry name" value="ATPase_P-typ_cyto_dom_N"/>
</dbReference>
<dbReference type="EC" id="3.6.3.3" evidence="14"/>
<organism evidence="14">
    <name type="scientific">hydrothermal vent metagenome</name>
    <dbReference type="NCBI Taxonomy" id="652676"/>
    <lineage>
        <taxon>unclassified sequences</taxon>
        <taxon>metagenomes</taxon>
        <taxon>ecological metagenomes</taxon>
    </lineage>
</organism>
<dbReference type="SUPFAM" id="SSF81665">
    <property type="entry name" value="Calcium ATPase, transmembrane domain M"/>
    <property type="match status" value="1"/>
</dbReference>
<keyword evidence="7" id="KW-0067">ATP-binding</keyword>
<dbReference type="InterPro" id="IPR001757">
    <property type="entry name" value="P_typ_ATPase"/>
</dbReference>
<dbReference type="PRINTS" id="PR00119">
    <property type="entry name" value="CATATPASE"/>
</dbReference>
<evidence type="ECO:0000256" key="9">
    <source>
        <dbReference type="ARBA" id="ARBA00022967"/>
    </source>
</evidence>
<dbReference type="GO" id="GO:0046872">
    <property type="term" value="F:metal ion binding"/>
    <property type="evidence" value="ECO:0007669"/>
    <property type="project" value="UniProtKB-KW"/>
</dbReference>
<dbReference type="GO" id="GO:0022890">
    <property type="term" value="F:inorganic cation transmembrane transporter activity"/>
    <property type="evidence" value="ECO:0007669"/>
    <property type="project" value="UniProtKB-ARBA"/>
</dbReference>
<dbReference type="Gene3D" id="3.40.1110.10">
    <property type="entry name" value="Calcium-transporting ATPase, cytoplasmic domain N"/>
    <property type="match status" value="1"/>
</dbReference>
<keyword evidence="10 12" id="KW-1133">Transmembrane helix</keyword>
<evidence type="ECO:0000259" key="13">
    <source>
        <dbReference type="Pfam" id="PF00122"/>
    </source>
</evidence>
<keyword evidence="3" id="KW-0597">Phosphoprotein</keyword>
<comment type="subcellular location">
    <subcellularLocation>
        <location evidence="1">Membrane</location>
        <topology evidence="1">Multi-pass membrane protein</topology>
    </subcellularLocation>
</comment>
<keyword evidence="14" id="KW-0378">Hydrolase</keyword>
<feature type="transmembrane region" description="Helical" evidence="12">
    <location>
        <begin position="84"/>
        <end position="108"/>
    </location>
</feature>
<dbReference type="AlphaFoldDB" id="A0A3B0TCN4"/>
<keyword evidence="5" id="KW-0479">Metal-binding</keyword>
<keyword evidence="9" id="KW-1278">Translocase</keyword>
<dbReference type="InterPro" id="IPR036412">
    <property type="entry name" value="HAD-like_sf"/>
</dbReference>
<evidence type="ECO:0000256" key="2">
    <source>
        <dbReference type="ARBA" id="ARBA00008804"/>
    </source>
</evidence>
<dbReference type="Gene3D" id="3.40.50.1000">
    <property type="entry name" value="HAD superfamily/HAD-like"/>
    <property type="match status" value="1"/>
</dbReference>
<dbReference type="SFLD" id="SFLDS00003">
    <property type="entry name" value="Haloacid_Dehalogenase"/>
    <property type="match status" value="1"/>
</dbReference>
<gene>
    <name evidence="14" type="ORF">MNBD_ALPHA05-167</name>
</gene>
<dbReference type="GO" id="GO:0016887">
    <property type="term" value="F:ATP hydrolysis activity"/>
    <property type="evidence" value="ECO:0007669"/>
    <property type="project" value="InterPro"/>
</dbReference>
<dbReference type="GO" id="GO:0098662">
    <property type="term" value="P:inorganic cation transmembrane transport"/>
    <property type="evidence" value="ECO:0007669"/>
    <property type="project" value="UniProtKB-ARBA"/>
</dbReference>
<keyword evidence="4 12" id="KW-0812">Transmembrane</keyword>
<evidence type="ECO:0000256" key="4">
    <source>
        <dbReference type="ARBA" id="ARBA00022692"/>
    </source>
</evidence>
<proteinExistence type="inferred from homology"/>
<evidence type="ECO:0000256" key="10">
    <source>
        <dbReference type="ARBA" id="ARBA00022989"/>
    </source>
</evidence>
<dbReference type="GO" id="GO:0019829">
    <property type="term" value="F:ATPase-coupled monoatomic cation transmembrane transporter activity"/>
    <property type="evidence" value="ECO:0007669"/>
    <property type="project" value="UniProtKB-ARBA"/>
</dbReference>
<evidence type="ECO:0000256" key="8">
    <source>
        <dbReference type="ARBA" id="ARBA00022842"/>
    </source>
</evidence>
<accession>A0A3B0TCN4</accession>
<evidence type="ECO:0000256" key="7">
    <source>
        <dbReference type="ARBA" id="ARBA00022840"/>
    </source>
</evidence>
<protein>
    <submittedName>
        <fullName evidence="14">Lead, cadmium, zinc and mercury transporting ATPase Copper-translocating P-type ATPase</fullName>
        <ecNumber evidence="14">3.6.3.3</ecNumber>
        <ecNumber evidence="14">3.6.3.4</ecNumber>
    </submittedName>
</protein>
<dbReference type="SUPFAM" id="SSF56784">
    <property type="entry name" value="HAD-like"/>
    <property type="match status" value="1"/>
</dbReference>